<keyword evidence="6" id="KW-0418">Kinase</keyword>
<reference evidence="10" key="1">
    <citation type="submission" date="2021-04" db="EMBL/GenBank/DDBJ databases">
        <title>Biosynthetic gene clusters of Dactylosporangioum roseum.</title>
        <authorList>
            <person name="Hartkoorn R.C."/>
            <person name="Beaudoing E."/>
            <person name="Hot D."/>
            <person name="Moureu S."/>
        </authorList>
    </citation>
    <scope>NUCLEOTIDE SEQUENCE</scope>
    <source>
        <strain evidence="10">NRRL B-16295</strain>
    </source>
</reference>
<dbReference type="InterPro" id="IPR003594">
    <property type="entry name" value="HATPase_dom"/>
</dbReference>
<evidence type="ECO:0000313" key="11">
    <source>
        <dbReference type="Proteomes" id="UP001058271"/>
    </source>
</evidence>
<evidence type="ECO:0000256" key="5">
    <source>
        <dbReference type="ARBA" id="ARBA00022741"/>
    </source>
</evidence>
<proteinExistence type="predicted"/>
<evidence type="ECO:0000256" key="7">
    <source>
        <dbReference type="ARBA" id="ARBA00022840"/>
    </source>
</evidence>
<keyword evidence="8" id="KW-0902">Two-component regulatory system</keyword>
<dbReference type="Proteomes" id="UP001058271">
    <property type="component" value="Chromosome"/>
</dbReference>
<dbReference type="InterPro" id="IPR050482">
    <property type="entry name" value="Sensor_HK_TwoCompSys"/>
</dbReference>
<comment type="catalytic activity">
    <reaction evidence="1">
        <text>ATP + protein L-histidine = ADP + protein N-phospho-L-histidine.</text>
        <dbReference type="EC" id="2.7.13.3"/>
    </reaction>
</comment>
<evidence type="ECO:0000313" key="10">
    <source>
        <dbReference type="EMBL" id="UWZ39684.1"/>
    </source>
</evidence>
<dbReference type="PANTHER" id="PTHR24421:SF10">
    <property type="entry name" value="NITRATE_NITRITE SENSOR PROTEIN NARQ"/>
    <property type="match status" value="1"/>
</dbReference>
<dbReference type="InterPro" id="IPR036890">
    <property type="entry name" value="HATPase_C_sf"/>
</dbReference>
<dbReference type="EMBL" id="CP073721">
    <property type="protein sequence ID" value="UWZ39684.1"/>
    <property type="molecule type" value="Genomic_DNA"/>
</dbReference>
<name>A0ABY5ZC88_9ACTN</name>
<dbReference type="SMART" id="SM00387">
    <property type="entry name" value="HATPase_c"/>
    <property type="match status" value="1"/>
</dbReference>
<dbReference type="CDD" id="cd16917">
    <property type="entry name" value="HATPase_UhpB-NarQ-NarX-like"/>
    <property type="match status" value="1"/>
</dbReference>
<organism evidence="10 11">
    <name type="scientific">Dactylosporangium roseum</name>
    <dbReference type="NCBI Taxonomy" id="47989"/>
    <lineage>
        <taxon>Bacteria</taxon>
        <taxon>Bacillati</taxon>
        <taxon>Actinomycetota</taxon>
        <taxon>Actinomycetes</taxon>
        <taxon>Micromonosporales</taxon>
        <taxon>Micromonosporaceae</taxon>
        <taxon>Dactylosporangium</taxon>
    </lineage>
</organism>
<evidence type="ECO:0000256" key="2">
    <source>
        <dbReference type="ARBA" id="ARBA00012438"/>
    </source>
</evidence>
<keyword evidence="11" id="KW-1185">Reference proteome</keyword>
<accession>A0ABY5ZC88</accession>
<dbReference type="InterPro" id="IPR011712">
    <property type="entry name" value="Sig_transdc_His_kin_sub3_dim/P"/>
</dbReference>
<evidence type="ECO:0000256" key="3">
    <source>
        <dbReference type="ARBA" id="ARBA00022553"/>
    </source>
</evidence>
<dbReference type="Gene3D" id="1.20.5.1930">
    <property type="match status" value="1"/>
</dbReference>
<sequence>MKAGVTQLDLHDGAQQRLVSLAMKLGLTRTSMADVPESLRDAIAEAHEEAKIALTELRSFVRGLHPPVLEDRGLDAVLSGLCTIAPIPVRLRVRAPQRCPPVVEAVAYFVVAEALTNVARHAQADRAEVVVERHAHGLHIEVSDDGRGGARPGAGTGLVGLAQWVAAVDGTLSIESPTGGPTRITVDLPCAS</sequence>
<protein>
    <recommendedName>
        <fullName evidence="2">histidine kinase</fullName>
        <ecNumber evidence="2">2.7.13.3</ecNumber>
    </recommendedName>
</protein>
<evidence type="ECO:0000256" key="1">
    <source>
        <dbReference type="ARBA" id="ARBA00000085"/>
    </source>
</evidence>
<evidence type="ECO:0000256" key="8">
    <source>
        <dbReference type="ARBA" id="ARBA00023012"/>
    </source>
</evidence>
<evidence type="ECO:0000256" key="4">
    <source>
        <dbReference type="ARBA" id="ARBA00022679"/>
    </source>
</evidence>
<dbReference type="RefSeq" id="WP_260729112.1">
    <property type="nucleotide sequence ID" value="NZ_BAAABS010000048.1"/>
</dbReference>
<gene>
    <name evidence="10" type="ORF">Drose_16565</name>
</gene>
<dbReference type="Pfam" id="PF02518">
    <property type="entry name" value="HATPase_c"/>
    <property type="match status" value="1"/>
</dbReference>
<dbReference type="PANTHER" id="PTHR24421">
    <property type="entry name" value="NITRATE/NITRITE SENSOR PROTEIN NARX-RELATED"/>
    <property type="match status" value="1"/>
</dbReference>
<dbReference type="EC" id="2.7.13.3" evidence="2"/>
<keyword evidence="3" id="KW-0597">Phosphoprotein</keyword>
<keyword evidence="7" id="KW-0067">ATP-binding</keyword>
<keyword evidence="4" id="KW-0808">Transferase</keyword>
<dbReference type="Pfam" id="PF07730">
    <property type="entry name" value="HisKA_3"/>
    <property type="match status" value="1"/>
</dbReference>
<dbReference type="Gene3D" id="3.30.565.10">
    <property type="entry name" value="Histidine kinase-like ATPase, C-terminal domain"/>
    <property type="match status" value="1"/>
</dbReference>
<evidence type="ECO:0000259" key="9">
    <source>
        <dbReference type="SMART" id="SM00387"/>
    </source>
</evidence>
<evidence type="ECO:0000256" key="6">
    <source>
        <dbReference type="ARBA" id="ARBA00022777"/>
    </source>
</evidence>
<keyword evidence="5" id="KW-0547">Nucleotide-binding</keyword>
<dbReference type="SUPFAM" id="SSF55874">
    <property type="entry name" value="ATPase domain of HSP90 chaperone/DNA topoisomerase II/histidine kinase"/>
    <property type="match status" value="1"/>
</dbReference>
<feature type="domain" description="Histidine kinase/HSP90-like ATPase" evidence="9">
    <location>
        <begin position="102"/>
        <end position="192"/>
    </location>
</feature>